<evidence type="ECO:0000259" key="5">
    <source>
        <dbReference type="Pfam" id="PF02836"/>
    </source>
</evidence>
<dbReference type="PRINTS" id="PR00132">
    <property type="entry name" value="GLHYDRLASE2"/>
</dbReference>
<feature type="domain" description="Beta-mannosidase-like galactose-binding" evidence="8">
    <location>
        <begin position="50"/>
        <end position="136"/>
    </location>
</feature>
<dbReference type="AlphaFoldDB" id="A0A291TAL2"/>
<evidence type="ECO:0000313" key="9">
    <source>
        <dbReference type="EMBL" id="ATL90182.1"/>
    </source>
</evidence>
<dbReference type="Pfam" id="PF00703">
    <property type="entry name" value="Glyco_hydro_2"/>
    <property type="match status" value="1"/>
</dbReference>
<feature type="domain" description="Glycoside hydrolase family 2 immunoglobulin-like beta-sandwich" evidence="4">
    <location>
        <begin position="164"/>
        <end position="268"/>
    </location>
</feature>
<dbReference type="EMBL" id="CP023819">
    <property type="protein sequence ID" value="ATL90182.1"/>
    <property type="molecule type" value="Genomic_DNA"/>
</dbReference>
<evidence type="ECO:0000256" key="2">
    <source>
        <dbReference type="ARBA" id="ARBA00022801"/>
    </source>
</evidence>
<proteinExistence type="inferred from homology"/>
<dbReference type="Pfam" id="PF22666">
    <property type="entry name" value="Glyco_hydro_2_N2"/>
    <property type="match status" value="1"/>
</dbReference>
<evidence type="ECO:0000256" key="3">
    <source>
        <dbReference type="ARBA" id="ARBA00023295"/>
    </source>
</evidence>
<keyword evidence="3" id="KW-0326">Glycosidase</keyword>
<reference evidence="9 10" key="1">
    <citation type="submission" date="2017-10" db="EMBL/GenBank/DDBJ databases">
        <title>Complete Genome Sequence of Faecalibacterium prausnitzii isolated from the gut of healthy adult Indian.</title>
        <authorList>
            <person name="Bag S."/>
            <person name="Ghosh T.S."/>
            <person name="Das B."/>
        </authorList>
    </citation>
    <scope>NUCLEOTIDE SEQUENCE [LARGE SCALE GENOMIC DNA]</scope>
    <source>
        <strain evidence="9 10">Indica</strain>
    </source>
</reference>
<dbReference type="SUPFAM" id="SSF49785">
    <property type="entry name" value="Galactose-binding domain-like"/>
    <property type="match status" value="1"/>
</dbReference>
<evidence type="ECO:0000313" key="10">
    <source>
        <dbReference type="Proteomes" id="UP000223709"/>
    </source>
</evidence>
<dbReference type="GO" id="GO:0004553">
    <property type="term" value="F:hydrolase activity, hydrolyzing O-glycosyl compounds"/>
    <property type="evidence" value="ECO:0007669"/>
    <property type="project" value="InterPro"/>
</dbReference>
<dbReference type="InterPro" id="IPR006102">
    <property type="entry name" value="Ig-like_GH2"/>
</dbReference>
<dbReference type="GO" id="GO:0005975">
    <property type="term" value="P:carbohydrate metabolic process"/>
    <property type="evidence" value="ECO:0007669"/>
    <property type="project" value="InterPro"/>
</dbReference>
<evidence type="ECO:0000256" key="1">
    <source>
        <dbReference type="ARBA" id="ARBA00007401"/>
    </source>
</evidence>
<dbReference type="InterPro" id="IPR054593">
    <property type="entry name" value="Beta-mannosidase-like_N2"/>
</dbReference>
<protein>
    <submittedName>
        <fullName evidence="9">Glycoside hydrolase family 2</fullName>
    </submittedName>
</protein>
<dbReference type="Pfam" id="PF18565">
    <property type="entry name" value="Glyco_hydro2_C5"/>
    <property type="match status" value="1"/>
</dbReference>
<dbReference type="SUPFAM" id="SSF49303">
    <property type="entry name" value="beta-Galactosidase/glucuronidase domain"/>
    <property type="match status" value="1"/>
</dbReference>
<keyword evidence="2 9" id="KW-0378">Hydrolase</keyword>
<gene>
    <name evidence="9" type="ORF">CRH10_07655</name>
</gene>
<name>A0A291TAL2_9FIRM</name>
<comment type="similarity">
    <text evidence="1">Belongs to the glycosyl hydrolase 2 family.</text>
</comment>
<feature type="domain" description="Glycoside hydrolase family 2 catalytic" evidence="5">
    <location>
        <begin position="279"/>
        <end position="425"/>
    </location>
</feature>
<dbReference type="Gene3D" id="3.20.20.80">
    <property type="entry name" value="Glycosidases"/>
    <property type="match status" value="1"/>
</dbReference>
<evidence type="ECO:0000259" key="6">
    <source>
        <dbReference type="Pfam" id="PF16355"/>
    </source>
</evidence>
<dbReference type="RefSeq" id="WP_098923960.1">
    <property type="nucleotide sequence ID" value="NZ_CP023819.1"/>
</dbReference>
<dbReference type="PANTHER" id="PTHR42732">
    <property type="entry name" value="BETA-GALACTOSIDASE"/>
    <property type="match status" value="1"/>
</dbReference>
<dbReference type="InterPro" id="IPR006101">
    <property type="entry name" value="Glyco_hydro_2"/>
</dbReference>
<dbReference type="Pfam" id="PF16355">
    <property type="entry name" value="DUF4982"/>
    <property type="match status" value="1"/>
</dbReference>
<dbReference type="SUPFAM" id="SSF51445">
    <property type="entry name" value="(Trans)glycosidases"/>
    <property type="match status" value="1"/>
</dbReference>
<dbReference type="Gene3D" id="2.60.40.10">
    <property type="entry name" value="Immunoglobulins"/>
    <property type="match status" value="3"/>
</dbReference>
<dbReference type="Proteomes" id="UP000223709">
    <property type="component" value="Chromosome"/>
</dbReference>
<dbReference type="InterPro" id="IPR013783">
    <property type="entry name" value="Ig-like_fold"/>
</dbReference>
<feature type="domain" description="Glycoside hydrolase family 2" evidence="7">
    <location>
        <begin position="714"/>
        <end position="813"/>
    </location>
</feature>
<sequence length="823" mass="90921">MIRQNFNADWTVEKGDGNSRMNSFLGNTQTKTVHLPYDAMIHEARTPDTKNGAQTGFYPGGEYIFQKHFTAPQAWQGKPVSLVFEGVYQTALVYLNGWLLTRNVNGYAEFTVEAGPYLKYGADNLLKVIADNSLEPNSRWYTGSGIYRPVRLLVGNKVYLPQDTVRITTREADEGFALLDVTAQVQSASTVTERVTLQQTICREGTAVLTDRQNLLLQPGESRTVSFRYCVDSPALWSPENPNLYTSTMQVLEGEEELDREETGFGIRTLSIDAAHGVRINGQTVKLRGACIHHDNGILGAATLPDAEERRIRQLKEAGFNAIRSSHHPAGRALLDACDRYGVLVMDELSDVWNVRKNPYDYALYFEQDWKPTIQKMVAKDYNHPSVILYCVGNEISEAGSESGAETNRRLCNTFRELDPTRYTTNALNGLMAAGYRLREIMGDVMRKFPAQPGPSGGDGGGSNALNSFMSLMSGEKGDYFATHPLLTEALSGCEDSCDVIGLNYLTGRHVLEHELHPHKAVLGTETYPADIVRLWRIVEENPHMIGDFTWAGYDYLGEAGCGIFHYDGGANFSSIYPERTAYIGDLDLLGNRRPISYLREIVYGLRKAPYLAVLRMEHNGQTSSKTPWMFKDNLSSWTWPGFEGQTASVDVYSASEEVELFLNGASLGRRAMVDFTATYSVPYTPGELKAVGYTGGVCDGEFTLRTAQDAQMTLTADRKTLQANGEDAAFVMIQFVDANGTADLHTKHTLKVELEGAGILEAVGSANPCSEERYDTPESETFDGCCMAVIRAGEAAGEIHLTVTADDSVQKQLTILIQEAEG</sequence>
<dbReference type="InterPro" id="IPR006103">
    <property type="entry name" value="Glyco_hydro_2_cat"/>
</dbReference>
<accession>A0A291TAL2</accession>
<evidence type="ECO:0000259" key="8">
    <source>
        <dbReference type="Pfam" id="PF22666"/>
    </source>
</evidence>
<dbReference type="InterPro" id="IPR032311">
    <property type="entry name" value="DUF4982"/>
</dbReference>
<dbReference type="InterPro" id="IPR051913">
    <property type="entry name" value="GH2_Domain-Containing"/>
</dbReference>
<dbReference type="InterPro" id="IPR036156">
    <property type="entry name" value="Beta-gal/glucu_dom_sf"/>
</dbReference>
<evidence type="ECO:0000259" key="7">
    <source>
        <dbReference type="Pfam" id="PF18565"/>
    </source>
</evidence>
<dbReference type="Gene3D" id="2.60.120.260">
    <property type="entry name" value="Galactose-binding domain-like"/>
    <property type="match status" value="1"/>
</dbReference>
<dbReference type="PANTHER" id="PTHR42732:SF1">
    <property type="entry name" value="BETA-MANNOSIDASE"/>
    <property type="match status" value="1"/>
</dbReference>
<dbReference type="InterPro" id="IPR017853">
    <property type="entry name" value="GH"/>
</dbReference>
<feature type="domain" description="DUF4982" evidence="6">
    <location>
        <begin position="645"/>
        <end position="697"/>
    </location>
</feature>
<organism evidence="9 10">
    <name type="scientific">Faecalibacterium prausnitzii</name>
    <dbReference type="NCBI Taxonomy" id="853"/>
    <lineage>
        <taxon>Bacteria</taxon>
        <taxon>Bacillati</taxon>
        <taxon>Bacillota</taxon>
        <taxon>Clostridia</taxon>
        <taxon>Eubacteriales</taxon>
        <taxon>Oscillospiraceae</taxon>
        <taxon>Faecalibacterium</taxon>
    </lineage>
</organism>
<evidence type="ECO:0000259" key="4">
    <source>
        <dbReference type="Pfam" id="PF00703"/>
    </source>
</evidence>
<dbReference type="InterPro" id="IPR040605">
    <property type="entry name" value="Glyco_hydro2_dom5"/>
</dbReference>
<dbReference type="InterPro" id="IPR008979">
    <property type="entry name" value="Galactose-bd-like_sf"/>
</dbReference>
<dbReference type="Pfam" id="PF02836">
    <property type="entry name" value="Glyco_hydro_2_C"/>
    <property type="match status" value="1"/>
</dbReference>